<protein>
    <submittedName>
        <fullName evidence="2">DUF302 domain-containing protein</fullName>
    </submittedName>
</protein>
<keyword evidence="4" id="KW-1185">Reference proteome</keyword>
<proteinExistence type="predicted"/>
<evidence type="ECO:0000313" key="2">
    <source>
        <dbReference type="EMBL" id="MCT4370667.1"/>
    </source>
</evidence>
<dbReference type="Gene3D" id="3.30.310.70">
    <property type="entry name" value="TT1751-like domain"/>
    <property type="match status" value="1"/>
</dbReference>
<sequence>MSDFGTSVTLERPFDAALEAVTAALAAEGFGVISRIDLDKAFAEKLGKEFRRYTILGACNPRLAHRAVTARPDVGLLLPCNVTVEETPDGALVRLVDAGQMMAMGDLGEVPEIAELAADADVRLGRVAEALRGG</sequence>
<comment type="caution">
    <text evidence="3">The sequence shown here is derived from an EMBL/GenBank/DDBJ whole genome shotgun (WGS) entry which is preliminary data.</text>
</comment>
<reference evidence="2" key="3">
    <citation type="submission" date="2024-05" db="EMBL/GenBank/DDBJ databases">
        <title>Yangia mangrovi SAOS 153D genome.</title>
        <authorList>
            <person name="Verma A."/>
            <person name="Pal Y."/>
            <person name="Sundharam S."/>
            <person name="Bisht B."/>
            <person name="Srinivasan K."/>
        </authorList>
    </citation>
    <scope>NUCLEOTIDE SEQUENCE</scope>
    <source>
        <strain evidence="2">SAOS 153D</strain>
    </source>
</reference>
<feature type="domain" description="DUF302" evidence="1">
    <location>
        <begin position="36"/>
        <end position="91"/>
    </location>
</feature>
<dbReference type="EMBL" id="NTHN02000015">
    <property type="protein sequence ID" value="MCT4370667.1"/>
    <property type="molecule type" value="Genomic_DNA"/>
</dbReference>
<dbReference type="PANTHER" id="PTHR38342">
    <property type="entry name" value="SLR5037 PROTEIN"/>
    <property type="match status" value="1"/>
</dbReference>
<organism evidence="3">
    <name type="scientific">Alloyangia mangrovi</name>
    <dbReference type="NCBI Taxonomy" id="1779329"/>
    <lineage>
        <taxon>Bacteria</taxon>
        <taxon>Pseudomonadati</taxon>
        <taxon>Pseudomonadota</taxon>
        <taxon>Alphaproteobacteria</taxon>
        <taxon>Rhodobacterales</taxon>
        <taxon>Roseobacteraceae</taxon>
        <taxon>Alloyangia</taxon>
    </lineage>
</organism>
<dbReference type="InterPro" id="IPR035923">
    <property type="entry name" value="TT1751-like_sf"/>
</dbReference>
<reference evidence="3" key="1">
    <citation type="submission" date="2017-09" db="EMBL/GenBank/DDBJ databases">
        <title>Yangia sp. SAOS 153D whole genome sequencing.</title>
        <authorList>
            <person name="Verma A."/>
            <person name="Krishnamurthi S."/>
        </authorList>
    </citation>
    <scope>NUCLEOTIDE SEQUENCE [LARGE SCALE GENOMIC DNA]</scope>
    <source>
        <strain evidence="3">SAOS 153D</strain>
    </source>
</reference>
<dbReference type="Proteomes" id="UP000217448">
    <property type="component" value="Unassembled WGS sequence"/>
</dbReference>
<dbReference type="InterPro" id="IPR016796">
    <property type="entry name" value="UCP021774"/>
</dbReference>
<reference evidence="4" key="2">
    <citation type="submission" date="2023-07" db="EMBL/GenBank/DDBJ databases">
        <title>Yangia mangrovi SAOS 153D genome.</title>
        <authorList>
            <person name="Verma A."/>
            <person name="Pal Y."/>
            <person name="Sundharam S."/>
            <person name="Bisht B."/>
            <person name="Srinivasan K."/>
        </authorList>
    </citation>
    <scope>NUCLEOTIDE SEQUENCE [LARGE SCALE GENOMIC DNA]</scope>
    <source>
        <strain evidence="4">SAOS 153D</strain>
    </source>
</reference>
<dbReference type="EMBL" id="NTHN01000363">
    <property type="protein sequence ID" value="PBD17543.1"/>
    <property type="molecule type" value="Genomic_DNA"/>
</dbReference>
<accession>A0A2A3JQV0</accession>
<dbReference type="Pfam" id="PF03625">
    <property type="entry name" value="DUF302"/>
    <property type="match status" value="1"/>
</dbReference>
<evidence type="ECO:0000313" key="3">
    <source>
        <dbReference type="EMBL" id="PBD17543.1"/>
    </source>
</evidence>
<evidence type="ECO:0000313" key="4">
    <source>
        <dbReference type="Proteomes" id="UP000217448"/>
    </source>
</evidence>
<dbReference type="CDD" id="cd14797">
    <property type="entry name" value="DUF302"/>
    <property type="match status" value="1"/>
</dbReference>
<dbReference type="AlphaFoldDB" id="A0A2A3JQV0"/>
<dbReference type="SUPFAM" id="SSF103247">
    <property type="entry name" value="TT1751-like"/>
    <property type="match status" value="1"/>
</dbReference>
<name>A0A2A3JQV0_9RHOB</name>
<dbReference type="PANTHER" id="PTHR38342:SF1">
    <property type="entry name" value="SLR5037 PROTEIN"/>
    <property type="match status" value="1"/>
</dbReference>
<dbReference type="OrthoDB" id="9791067at2"/>
<evidence type="ECO:0000259" key="1">
    <source>
        <dbReference type="Pfam" id="PF03625"/>
    </source>
</evidence>
<dbReference type="InterPro" id="IPR005180">
    <property type="entry name" value="DUF302"/>
</dbReference>
<gene>
    <name evidence="2" type="ORF">CLG85_010175</name>
    <name evidence="3" type="ORF">CLG85_19545</name>
</gene>
<dbReference type="PIRSF" id="PIRSF021774">
    <property type="entry name" value="UCP021774"/>
    <property type="match status" value="1"/>
</dbReference>
<dbReference type="RefSeq" id="WP_095883744.1">
    <property type="nucleotide sequence ID" value="NZ_NTHN02000015.1"/>
</dbReference>